<dbReference type="EMBL" id="JAFREL020000001">
    <property type="protein sequence ID" value="MEO1769001.1"/>
    <property type="molecule type" value="Genomic_DNA"/>
</dbReference>
<dbReference type="InterPro" id="IPR036388">
    <property type="entry name" value="WH-like_DNA-bd_sf"/>
</dbReference>
<keyword evidence="2 4" id="KW-0238">DNA-binding</keyword>
<keyword evidence="1" id="KW-0805">Transcription regulation</keyword>
<evidence type="ECO:0000256" key="1">
    <source>
        <dbReference type="ARBA" id="ARBA00023015"/>
    </source>
</evidence>
<dbReference type="InterPro" id="IPR001867">
    <property type="entry name" value="OmpR/PhoB-type_DNA-bd"/>
</dbReference>
<dbReference type="SUPFAM" id="SSF46894">
    <property type="entry name" value="C-terminal effector domain of the bipartite response regulators"/>
    <property type="match status" value="1"/>
</dbReference>
<proteinExistence type="predicted"/>
<evidence type="ECO:0000256" key="4">
    <source>
        <dbReference type="PROSITE-ProRule" id="PRU01091"/>
    </source>
</evidence>
<dbReference type="Pfam" id="PF00486">
    <property type="entry name" value="Trans_reg_C"/>
    <property type="match status" value="1"/>
</dbReference>
<evidence type="ECO:0000259" key="5">
    <source>
        <dbReference type="PROSITE" id="PS51755"/>
    </source>
</evidence>
<dbReference type="Proteomes" id="UP000664357">
    <property type="component" value="Unassembled WGS sequence"/>
</dbReference>
<keyword evidence="7" id="KW-1185">Reference proteome</keyword>
<sequence>MQHVLILTKNSLAEEPLVQKLQRMNCEILCSTDLFKRLKTGTMSPFLSYFQWIVLSESLCNSEVEQILQMLKNHPLLVLRVVENIPNEEEQSYWQERGLVDWVAKETSYELLREKMNELQHQMKQDVVTGNQILTFPTTQGEDTTPNSLKLLIKSLSKTEKRVFECLIQSYSTSGVLSRQELCNCLWQDGSTSSNMSQLSCLINKLKHKFELHGITGETITTLWGRGYKLSTAFYEYWLEGSQQLEELKYYSAMN</sequence>
<dbReference type="RefSeq" id="WP_347298776.1">
    <property type="nucleotide sequence ID" value="NZ_JAFREL020000001.1"/>
</dbReference>
<evidence type="ECO:0000256" key="2">
    <source>
        <dbReference type="ARBA" id="ARBA00023125"/>
    </source>
</evidence>
<evidence type="ECO:0000256" key="3">
    <source>
        <dbReference type="ARBA" id="ARBA00023163"/>
    </source>
</evidence>
<feature type="DNA-binding region" description="OmpR/PhoB-type" evidence="4">
    <location>
        <begin position="125"/>
        <end position="232"/>
    </location>
</feature>
<keyword evidence="3" id="KW-0804">Transcription</keyword>
<accession>A0ABV0EK88</accession>
<dbReference type="PROSITE" id="PS51755">
    <property type="entry name" value="OMPR_PHOB"/>
    <property type="match status" value="1"/>
</dbReference>
<dbReference type="Gene3D" id="1.10.10.10">
    <property type="entry name" value="Winged helix-like DNA-binding domain superfamily/Winged helix DNA-binding domain"/>
    <property type="match status" value="1"/>
</dbReference>
<name>A0ABV0EK88_9ENTE</name>
<feature type="domain" description="OmpR/PhoB-type" evidence="5">
    <location>
        <begin position="125"/>
        <end position="232"/>
    </location>
</feature>
<dbReference type="InterPro" id="IPR016032">
    <property type="entry name" value="Sig_transdc_resp-reg_C-effctor"/>
</dbReference>
<dbReference type="SMART" id="SM00862">
    <property type="entry name" value="Trans_reg_C"/>
    <property type="match status" value="1"/>
</dbReference>
<evidence type="ECO:0000313" key="7">
    <source>
        <dbReference type="Proteomes" id="UP000664357"/>
    </source>
</evidence>
<protein>
    <recommendedName>
        <fullName evidence="5">OmpR/PhoB-type domain-containing protein</fullName>
    </recommendedName>
</protein>
<reference evidence="6 7" key="1">
    <citation type="submission" date="2024-02" db="EMBL/GenBank/DDBJ databases">
        <title>The Genome Sequence of Enterococcus sp. DIV0159.</title>
        <authorList>
            <person name="Earl A."/>
            <person name="Manson A."/>
            <person name="Gilmore M."/>
            <person name="Sanders J."/>
            <person name="Shea T."/>
            <person name="Howe W."/>
            <person name="Livny J."/>
            <person name="Cuomo C."/>
            <person name="Neafsey D."/>
            <person name="Birren B."/>
        </authorList>
    </citation>
    <scope>NUCLEOTIDE SEQUENCE [LARGE SCALE GENOMIC DNA]</scope>
    <source>
        <strain evidence="6 7">665A</strain>
    </source>
</reference>
<evidence type="ECO:0000313" key="6">
    <source>
        <dbReference type="EMBL" id="MEO1769001.1"/>
    </source>
</evidence>
<organism evidence="6 7">
    <name type="scientific">Candidatus Enterococcus ferrettii</name>
    <dbReference type="NCBI Taxonomy" id="2815324"/>
    <lineage>
        <taxon>Bacteria</taxon>
        <taxon>Bacillati</taxon>
        <taxon>Bacillota</taxon>
        <taxon>Bacilli</taxon>
        <taxon>Lactobacillales</taxon>
        <taxon>Enterococcaceae</taxon>
        <taxon>Enterococcus</taxon>
    </lineage>
</organism>
<comment type="caution">
    <text evidence="6">The sequence shown here is derived from an EMBL/GenBank/DDBJ whole genome shotgun (WGS) entry which is preliminary data.</text>
</comment>
<gene>
    <name evidence="6" type="ORF">JZO67_000940</name>
</gene>